<evidence type="ECO:0008006" key="5">
    <source>
        <dbReference type="Google" id="ProtNLM"/>
    </source>
</evidence>
<reference evidence="3" key="1">
    <citation type="submission" date="2023-10" db="EMBL/GenBank/DDBJ databases">
        <authorList>
            <person name="Chen Y."/>
            <person name="Shah S."/>
            <person name="Dougan E. K."/>
            <person name="Thang M."/>
            <person name="Chan C."/>
        </authorList>
    </citation>
    <scope>NUCLEOTIDE SEQUENCE [LARGE SCALE GENOMIC DNA]</scope>
</reference>
<feature type="compositionally biased region" description="Basic residues" evidence="1">
    <location>
        <begin position="444"/>
        <end position="459"/>
    </location>
</feature>
<comment type="caution">
    <text evidence="3">The sequence shown here is derived from an EMBL/GenBank/DDBJ whole genome shotgun (WGS) entry which is preliminary data.</text>
</comment>
<keyword evidence="2" id="KW-0472">Membrane</keyword>
<name>A0ABN9UA12_9DINO</name>
<organism evidence="3 4">
    <name type="scientific">Prorocentrum cordatum</name>
    <dbReference type="NCBI Taxonomy" id="2364126"/>
    <lineage>
        <taxon>Eukaryota</taxon>
        <taxon>Sar</taxon>
        <taxon>Alveolata</taxon>
        <taxon>Dinophyceae</taxon>
        <taxon>Prorocentrales</taxon>
        <taxon>Prorocentraceae</taxon>
        <taxon>Prorocentrum</taxon>
    </lineage>
</organism>
<feature type="compositionally biased region" description="Pro residues" evidence="1">
    <location>
        <begin position="419"/>
        <end position="434"/>
    </location>
</feature>
<gene>
    <name evidence="3" type="ORF">PCOR1329_LOCUS46569</name>
</gene>
<keyword evidence="4" id="KW-1185">Reference proteome</keyword>
<evidence type="ECO:0000313" key="3">
    <source>
        <dbReference type="EMBL" id="CAK0856107.1"/>
    </source>
</evidence>
<dbReference type="Proteomes" id="UP001189429">
    <property type="component" value="Unassembled WGS sequence"/>
</dbReference>
<dbReference type="EMBL" id="CAUYUJ010015604">
    <property type="protein sequence ID" value="CAK0856107.1"/>
    <property type="molecule type" value="Genomic_DNA"/>
</dbReference>
<feature type="region of interest" description="Disordered" evidence="1">
    <location>
        <begin position="380"/>
        <end position="477"/>
    </location>
</feature>
<accession>A0ABN9UA12</accession>
<sequence length="477" mass="52027">MSSWGRCAASPPASRPRPWCPTTCSWRGRPHHERAVREEAPTVAPAAGGHRLPGAGGAILAWRFLSDTLVVSAPKCGDKHGQWRVPGNSGVMMRWTENALGGVTLKVDSAVEGNGAVLFADVREKFTWDKSNFLVTNCVGLPRYQVEENIVRTSDEQDVQHPVVWARRGEGDRRGAFFYKYVIRSMNGTKLATTQMLKPATGEVNISLIDAETDDVTDVVATATRRGAWEQRQELGGVHQRPPRLAHHVPGVQGRAEERPGDHAGHSRGGGGDHHSDGGAYRQEFIGENGIPNTGKWHMYWSFGKSILLIFVVIIVTFWRGVGPYRSRRACSTRRSRTTPSSASRAAYCRGTALGSACRSCTRRGTEAMRCMPLRAGRGATASRCVPGEPAVMGRRAERRTLGPQAARSGALSREPRPRPPPSPPPPPPPPPPRACLVWAPSPPRRRAALAARAGRRARPLQPERGEEATGTEDLYN</sequence>
<protein>
    <recommendedName>
        <fullName evidence="5">Amine oxidase</fullName>
    </recommendedName>
</protein>
<keyword evidence="2" id="KW-0812">Transmembrane</keyword>
<feature type="compositionally biased region" description="Basic and acidic residues" evidence="1">
    <location>
        <begin position="255"/>
        <end position="277"/>
    </location>
</feature>
<evidence type="ECO:0000313" key="4">
    <source>
        <dbReference type="Proteomes" id="UP001189429"/>
    </source>
</evidence>
<feature type="region of interest" description="Disordered" evidence="1">
    <location>
        <begin position="251"/>
        <end position="281"/>
    </location>
</feature>
<evidence type="ECO:0000256" key="1">
    <source>
        <dbReference type="SAM" id="MobiDB-lite"/>
    </source>
</evidence>
<keyword evidence="2" id="KW-1133">Transmembrane helix</keyword>
<evidence type="ECO:0000256" key="2">
    <source>
        <dbReference type="SAM" id="Phobius"/>
    </source>
</evidence>
<feature type="transmembrane region" description="Helical" evidence="2">
    <location>
        <begin position="299"/>
        <end position="319"/>
    </location>
</feature>
<proteinExistence type="predicted"/>